<feature type="transmembrane region" description="Helical" evidence="1">
    <location>
        <begin position="258"/>
        <end position="279"/>
    </location>
</feature>
<dbReference type="PATRIC" id="fig|29423.5.peg.179"/>
<dbReference type="Proteomes" id="UP000054858">
    <property type="component" value="Unassembled WGS sequence"/>
</dbReference>
<feature type="transmembrane region" description="Helical" evidence="1">
    <location>
        <begin position="101"/>
        <end position="120"/>
    </location>
</feature>
<protein>
    <submittedName>
        <fullName evidence="2">Membrane protein</fullName>
    </submittedName>
</protein>
<sequence>MFMRNQAKFLLENPWHAILCAVVLALLPYTSWLSVALIALVTLRKGSREGGVLLAAVLLAHFAFSLTTLTAKLAIINTLLVFMPCYLAAILLRITASWRAVAGGFFLQVTIAMMLLQAMLPDFSMTQFLYFKTALRDLQYDNTLLEFVNGNHGIKDLTLANYLLGIQAAGIVLSAALSLMLARSLQSQLYYPGGFRKEMLDFRGEKLGLFLLVIMMIAASHDNVLAMTILPVLIVYFLLSGLSLGFNLFAKKRPLGSFLLLIAPLLLIPLVMLPVYVVVGSLDSLFNFRLYLPRSYS</sequence>
<reference evidence="2 3" key="1">
    <citation type="submission" date="2015-11" db="EMBL/GenBank/DDBJ databases">
        <title>Genomic analysis of 38 Legionella species identifies large and diverse effector repertoires.</title>
        <authorList>
            <person name="Burstein D."/>
            <person name="Amaro F."/>
            <person name="Zusman T."/>
            <person name="Lifshitz Z."/>
            <person name="Cohen O."/>
            <person name="Gilbert J.A."/>
            <person name="Pupko T."/>
            <person name="Shuman H.A."/>
            <person name="Segal G."/>
        </authorList>
    </citation>
    <scope>NUCLEOTIDE SEQUENCE [LARGE SCALE GENOMIC DNA]</scope>
    <source>
        <strain evidence="2 3">Oak Ridge-10</strain>
    </source>
</reference>
<feature type="transmembrane region" description="Helical" evidence="1">
    <location>
        <begin position="75"/>
        <end position="94"/>
    </location>
</feature>
<evidence type="ECO:0000313" key="2">
    <source>
        <dbReference type="EMBL" id="KTD44473.1"/>
    </source>
</evidence>
<feature type="transmembrane region" description="Helical" evidence="1">
    <location>
        <begin position="50"/>
        <end position="69"/>
    </location>
</feature>
<comment type="caution">
    <text evidence="2">The sequence shown here is derived from an EMBL/GenBank/DDBJ whole genome shotgun (WGS) entry which is preliminary data.</text>
</comment>
<feature type="transmembrane region" description="Helical" evidence="1">
    <location>
        <begin position="15"/>
        <end position="43"/>
    </location>
</feature>
<feature type="transmembrane region" description="Helical" evidence="1">
    <location>
        <begin position="159"/>
        <end position="181"/>
    </location>
</feature>
<dbReference type="EMBL" id="LNYP01000003">
    <property type="protein sequence ID" value="KTD44473.1"/>
    <property type="molecule type" value="Genomic_DNA"/>
</dbReference>
<feature type="transmembrane region" description="Helical" evidence="1">
    <location>
        <begin position="225"/>
        <end position="246"/>
    </location>
</feature>
<evidence type="ECO:0000313" key="3">
    <source>
        <dbReference type="Proteomes" id="UP000054858"/>
    </source>
</evidence>
<gene>
    <name evidence="2" type="ORF">Loak_0173</name>
</gene>
<proteinExistence type="predicted"/>
<keyword evidence="1" id="KW-0472">Membrane</keyword>
<keyword evidence="1" id="KW-1133">Transmembrane helix</keyword>
<keyword evidence="1" id="KW-0812">Transmembrane</keyword>
<accession>A0A0W0XIJ1</accession>
<organism evidence="2 3">
    <name type="scientific">Legionella oakridgensis</name>
    <dbReference type="NCBI Taxonomy" id="29423"/>
    <lineage>
        <taxon>Bacteria</taxon>
        <taxon>Pseudomonadati</taxon>
        <taxon>Pseudomonadota</taxon>
        <taxon>Gammaproteobacteria</taxon>
        <taxon>Legionellales</taxon>
        <taxon>Legionellaceae</taxon>
        <taxon>Legionella</taxon>
    </lineage>
</organism>
<dbReference type="AlphaFoldDB" id="A0A0W0XIJ1"/>
<evidence type="ECO:0000256" key="1">
    <source>
        <dbReference type="SAM" id="Phobius"/>
    </source>
</evidence>
<name>A0A0W0XIJ1_9GAMM</name>
<feature type="transmembrane region" description="Helical" evidence="1">
    <location>
        <begin position="202"/>
        <end position="219"/>
    </location>
</feature>